<name>A0ABU5DUS3_9PROT</name>
<evidence type="ECO:0000313" key="6">
    <source>
        <dbReference type="EMBL" id="MDY0870695.1"/>
    </source>
</evidence>
<dbReference type="PANTHER" id="PTHR42792">
    <property type="entry name" value="FLAGELLIN"/>
    <property type="match status" value="1"/>
</dbReference>
<organism evidence="6 7">
    <name type="scientific">Dongia rigui</name>
    <dbReference type="NCBI Taxonomy" id="940149"/>
    <lineage>
        <taxon>Bacteria</taxon>
        <taxon>Pseudomonadati</taxon>
        <taxon>Pseudomonadota</taxon>
        <taxon>Alphaproteobacteria</taxon>
        <taxon>Rhodospirillales</taxon>
        <taxon>Dongiaceae</taxon>
        <taxon>Dongia</taxon>
    </lineage>
</organism>
<comment type="function">
    <text evidence="3">Flagellin is the subunit protein which polymerizes to form the filaments of bacterial flagella.</text>
</comment>
<keyword evidence="6" id="KW-0282">Flagellum</keyword>
<dbReference type="Pfam" id="PF00700">
    <property type="entry name" value="Flagellin_C"/>
    <property type="match status" value="1"/>
</dbReference>
<dbReference type="Proteomes" id="UP001271769">
    <property type="component" value="Unassembled WGS sequence"/>
</dbReference>
<dbReference type="Pfam" id="PF00669">
    <property type="entry name" value="Flagellin_N"/>
    <property type="match status" value="1"/>
</dbReference>
<gene>
    <name evidence="6" type="ORF">SMD31_02135</name>
</gene>
<evidence type="ECO:0000259" key="5">
    <source>
        <dbReference type="Pfam" id="PF00700"/>
    </source>
</evidence>
<sequence>MPVIATNTAANTALRYLNLNSTQESSSVAKLSSGSRITKASDDAAGLAVGVRLQSDVTVLQQASTNASHGMSVLQTADGGASRISDILQRMKTLAAQSLSGAVTDDERAYINSEFTQLISEIDSIATGTRFNGEALLDGTTDFATGVDFLLGTDAATDTLTVTIDDLDSTALTLNASTVDTQANASTAAASIDTAIDTVLSARASIGAQMSRFDYRGQMIETSIENLSSAQSAIMDADVAEEQSNLTTAEVLTDASISALSHANDMATRLSKLLQ</sequence>
<dbReference type="PANTHER" id="PTHR42792:SF2">
    <property type="entry name" value="FLAGELLIN"/>
    <property type="match status" value="1"/>
</dbReference>
<comment type="caution">
    <text evidence="6">The sequence shown here is derived from an EMBL/GenBank/DDBJ whole genome shotgun (WGS) entry which is preliminary data.</text>
</comment>
<keyword evidence="7" id="KW-1185">Reference proteome</keyword>
<protein>
    <recommendedName>
        <fullName evidence="3">Flagellin</fullName>
    </recommendedName>
</protein>
<accession>A0ABU5DUS3</accession>
<evidence type="ECO:0000256" key="1">
    <source>
        <dbReference type="ARBA" id="ARBA00005709"/>
    </source>
</evidence>
<proteinExistence type="inferred from homology"/>
<dbReference type="InterPro" id="IPR042187">
    <property type="entry name" value="Flagellin_C_sub2"/>
</dbReference>
<feature type="domain" description="Flagellin C-terminal" evidence="5">
    <location>
        <begin position="191"/>
        <end position="274"/>
    </location>
</feature>
<evidence type="ECO:0000256" key="2">
    <source>
        <dbReference type="ARBA" id="ARBA00023143"/>
    </source>
</evidence>
<dbReference type="InterPro" id="IPR046358">
    <property type="entry name" value="Flagellin_C"/>
</dbReference>
<dbReference type="InterPro" id="IPR001492">
    <property type="entry name" value="Flagellin"/>
</dbReference>
<evidence type="ECO:0000256" key="3">
    <source>
        <dbReference type="RuleBase" id="RU362073"/>
    </source>
</evidence>
<feature type="domain" description="Flagellin N-terminal" evidence="4">
    <location>
        <begin position="4"/>
        <end position="140"/>
    </location>
</feature>
<dbReference type="PRINTS" id="PR00207">
    <property type="entry name" value="FLAGELLIN"/>
</dbReference>
<dbReference type="InterPro" id="IPR001029">
    <property type="entry name" value="Flagellin_N"/>
</dbReference>
<evidence type="ECO:0000259" key="4">
    <source>
        <dbReference type="Pfam" id="PF00669"/>
    </source>
</evidence>
<dbReference type="EMBL" id="JAXCLX010000001">
    <property type="protein sequence ID" value="MDY0870695.1"/>
    <property type="molecule type" value="Genomic_DNA"/>
</dbReference>
<comment type="subcellular location">
    <subcellularLocation>
        <location evidence="3">Secreted</location>
    </subcellularLocation>
    <subcellularLocation>
        <location evidence="3">Bacterial flagellum</location>
    </subcellularLocation>
</comment>
<reference evidence="6 7" key="1">
    <citation type="journal article" date="2013" name="Antonie Van Leeuwenhoek">
        <title>Dongia rigui sp. nov., isolated from freshwater of a large wetland in Korea.</title>
        <authorList>
            <person name="Baik K.S."/>
            <person name="Hwang Y.M."/>
            <person name="Choi J.S."/>
            <person name="Kwon J."/>
            <person name="Seong C.N."/>
        </authorList>
    </citation>
    <scope>NUCLEOTIDE SEQUENCE [LARGE SCALE GENOMIC DNA]</scope>
    <source>
        <strain evidence="6 7">04SU4-P</strain>
    </source>
</reference>
<keyword evidence="2 3" id="KW-0975">Bacterial flagellum</keyword>
<keyword evidence="6" id="KW-0966">Cell projection</keyword>
<dbReference type="SUPFAM" id="SSF64518">
    <property type="entry name" value="Phase 1 flagellin"/>
    <property type="match status" value="1"/>
</dbReference>
<comment type="similarity">
    <text evidence="1 3">Belongs to the bacterial flagellin family.</text>
</comment>
<keyword evidence="6" id="KW-0969">Cilium</keyword>
<dbReference type="Gene3D" id="1.20.1330.10">
    <property type="entry name" value="f41 fragment of flagellin, N-terminal domain"/>
    <property type="match status" value="1"/>
</dbReference>
<dbReference type="RefSeq" id="WP_320499006.1">
    <property type="nucleotide sequence ID" value="NZ_JAXCLX010000001.1"/>
</dbReference>
<keyword evidence="3" id="KW-0964">Secreted</keyword>
<dbReference type="Gene3D" id="6.10.10.10">
    <property type="entry name" value="Flagellar export chaperone, C-terminal domain"/>
    <property type="match status" value="1"/>
</dbReference>
<evidence type="ECO:0000313" key="7">
    <source>
        <dbReference type="Proteomes" id="UP001271769"/>
    </source>
</evidence>